<dbReference type="PANTHER" id="PTHR33173">
    <property type="match status" value="1"/>
</dbReference>
<feature type="region of interest" description="Disordered" evidence="1">
    <location>
        <begin position="481"/>
        <end position="534"/>
    </location>
</feature>
<evidence type="ECO:0000313" key="5">
    <source>
        <dbReference type="EMBL" id="CAF3948091.1"/>
    </source>
</evidence>
<dbReference type="EMBL" id="CAJNOO010003695">
    <property type="protein sequence ID" value="CAF1350576.1"/>
    <property type="molecule type" value="Genomic_DNA"/>
</dbReference>
<evidence type="ECO:0000313" key="2">
    <source>
        <dbReference type="EMBL" id="CAF1350576.1"/>
    </source>
</evidence>
<dbReference type="EMBL" id="CAJOAX010005443">
    <property type="protein sequence ID" value="CAF3948091.1"/>
    <property type="molecule type" value="Genomic_DNA"/>
</dbReference>
<feature type="compositionally biased region" description="Acidic residues" evidence="1">
    <location>
        <begin position="509"/>
        <end position="534"/>
    </location>
</feature>
<name>A0A815HWU6_9BILA</name>
<dbReference type="OrthoDB" id="10064970at2759"/>
<protein>
    <submittedName>
        <fullName evidence="3">Uncharacterized protein</fullName>
    </submittedName>
</protein>
<sequence>MNNNSNSKHLFLSSFIDNITNNLSRSKNNYQYSDSVKRFAPLLYILGGKLTYELVRINLVGALPHLSTLNKLISSTDLSIKEGEFQFDRLKQYLNSTDVQFGFASEDCTSVIRKIKYDVSTNSFIGFSTPLANGIPIAQYYQTDSFEKLKDWFSTINKAPLVNIHMFQPLPSICTTSSSPFLISAYSVDNTFTANDILRRWIFIFENPKHLVIKWRNRLLSSKAQLCIGQQSITMDHLRSIIDSEQYTKLDHNLTKTDLNPKDRQNYRSCVKLILDDVLNILMSWLKSKIFRDQSSTLINKDNNKNKYFITKTAYLSVELNPHNLLYLILLVKQKQLPKESLNIYLSNSQSCEAMFRNTRSLSGAYSTIINFTVHKFLQRTRKLAILNKIRCHELIRQDDGNILFPIHHKHKIDNDLLAVSNLDDIGYFDIEQIIFESYDASIKLIENLGISTLLKKHRIYELEQLSKFIFNELNSKSKTFDNSARTTNNNDDDDNTSCDDDNYKSENNDDENNDNDNISDNDDDNVSDNEEDETIQSTKTIFFGIHIKDKISPYLVNSYFKLKINNIIKYLHEQSALWLLPEKTDRPSIDRFSRVMQSSKIE</sequence>
<dbReference type="Proteomes" id="UP000663823">
    <property type="component" value="Unassembled WGS sequence"/>
</dbReference>
<feature type="compositionally biased region" description="Acidic residues" evidence="1">
    <location>
        <begin position="491"/>
        <end position="501"/>
    </location>
</feature>
<gene>
    <name evidence="4" type="ORF">FNK824_LOCUS5839</name>
    <name evidence="5" type="ORF">OTI717_LOCUS26230</name>
    <name evidence="2" type="ORF">RFH988_LOCUS32277</name>
    <name evidence="3" type="ORF">SEV965_LOCUS29356</name>
</gene>
<organism evidence="3 6">
    <name type="scientific">Rotaria sordida</name>
    <dbReference type="NCBI Taxonomy" id="392033"/>
    <lineage>
        <taxon>Eukaryota</taxon>
        <taxon>Metazoa</taxon>
        <taxon>Spiralia</taxon>
        <taxon>Gnathifera</taxon>
        <taxon>Rotifera</taxon>
        <taxon>Eurotatoria</taxon>
        <taxon>Bdelloidea</taxon>
        <taxon>Philodinida</taxon>
        <taxon>Philodinidae</taxon>
        <taxon>Rotaria</taxon>
    </lineage>
</organism>
<evidence type="ECO:0000313" key="4">
    <source>
        <dbReference type="EMBL" id="CAF3648268.1"/>
    </source>
</evidence>
<dbReference type="Proteomes" id="UP000663874">
    <property type="component" value="Unassembled WGS sequence"/>
</dbReference>
<comment type="caution">
    <text evidence="3">The sequence shown here is derived from an EMBL/GenBank/DDBJ whole genome shotgun (WGS) entry which is preliminary data.</text>
</comment>
<accession>A0A815HWU6</accession>
<evidence type="ECO:0000313" key="6">
    <source>
        <dbReference type="Proteomes" id="UP000663889"/>
    </source>
</evidence>
<dbReference type="PANTHER" id="PTHR33173:SF2">
    <property type="entry name" value="MYND-TYPE DOMAIN-CONTAINING PROTEIN"/>
    <property type="match status" value="1"/>
</dbReference>
<evidence type="ECO:0000313" key="3">
    <source>
        <dbReference type="EMBL" id="CAF1360664.1"/>
    </source>
</evidence>
<dbReference type="EMBL" id="CAJNOU010002949">
    <property type="protein sequence ID" value="CAF1360664.1"/>
    <property type="molecule type" value="Genomic_DNA"/>
</dbReference>
<dbReference type="Proteomes" id="UP000663882">
    <property type="component" value="Unassembled WGS sequence"/>
</dbReference>
<dbReference type="Proteomes" id="UP000663889">
    <property type="component" value="Unassembled WGS sequence"/>
</dbReference>
<dbReference type="EMBL" id="CAJOBE010000481">
    <property type="protein sequence ID" value="CAF3648268.1"/>
    <property type="molecule type" value="Genomic_DNA"/>
</dbReference>
<reference evidence="3" key="1">
    <citation type="submission" date="2021-02" db="EMBL/GenBank/DDBJ databases">
        <authorList>
            <person name="Nowell W R."/>
        </authorList>
    </citation>
    <scope>NUCLEOTIDE SEQUENCE</scope>
</reference>
<proteinExistence type="predicted"/>
<evidence type="ECO:0000256" key="1">
    <source>
        <dbReference type="SAM" id="MobiDB-lite"/>
    </source>
</evidence>
<dbReference type="AlphaFoldDB" id="A0A815HWU6"/>